<dbReference type="EMBL" id="FUXZ01000014">
    <property type="protein sequence ID" value="SKA70661.1"/>
    <property type="molecule type" value="Genomic_DNA"/>
</dbReference>
<dbReference type="STRING" id="39495.SAMN02745111_02068"/>
<keyword evidence="2" id="KW-1185">Reference proteome</keyword>
<protein>
    <submittedName>
        <fullName evidence="1">Uncharacterized protein</fullName>
    </submittedName>
</protein>
<sequence>MSILYKWRRVSGCQTSDVDRNSAKLMFALFLGVKRAWGEIYRVDIIIKGKDKHEDYKRENCISSY</sequence>
<dbReference type="AlphaFoldDB" id="A0A1T4W1R3"/>
<evidence type="ECO:0000313" key="2">
    <source>
        <dbReference type="Proteomes" id="UP000190814"/>
    </source>
</evidence>
<reference evidence="1 2" key="1">
    <citation type="submission" date="2017-02" db="EMBL/GenBank/DDBJ databases">
        <authorList>
            <person name="Peterson S.W."/>
        </authorList>
    </citation>
    <scope>NUCLEOTIDE SEQUENCE [LARGE SCALE GENOMIC DNA]</scope>
    <source>
        <strain evidence="1 2">ATCC 35992</strain>
    </source>
</reference>
<proteinExistence type="predicted"/>
<organism evidence="1 2">
    <name type="scientific">Eubacterium uniforme</name>
    <dbReference type="NCBI Taxonomy" id="39495"/>
    <lineage>
        <taxon>Bacteria</taxon>
        <taxon>Bacillati</taxon>
        <taxon>Bacillota</taxon>
        <taxon>Clostridia</taxon>
        <taxon>Eubacteriales</taxon>
        <taxon>Eubacteriaceae</taxon>
        <taxon>Eubacterium</taxon>
    </lineage>
</organism>
<dbReference type="Proteomes" id="UP000190814">
    <property type="component" value="Unassembled WGS sequence"/>
</dbReference>
<evidence type="ECO:0000313" key="1">
    <source>
        <dbReference type="EMBL" id="SKA70661.1"/>
    </source>
</evidence>
<name>A0A1T4W1R3_9FIRM</name>
<accession>A0A1T4W1R3</accession>
<gene>
    <name evidence="1" type="ORF">SAMN02745111_02068</name>
</gene>